<name>A0A1U7HS79_9CHRO</name>
<sequence length="479" mass="53933">MTLEFHLCVTAVGHHLYRVHTEQVPPTVPIAKEVRAWDVESWLSYAAQIEEAAVYLGDRHNLNATLAILGKQLYAALFTGKIAGSWNIAQNLAQQKQALLSLHIEIAASCLVDLPWELLYTADRFLVTNPRIAVKISRRHAAENLEQLDLAFLVEDMQQESLAEEWNDTFLEIDDSDPAYAEDSAVVANILSQLAASPPTTPNEEQASISTASTQTTPPPRGKSESVWRTFVIGSFMVAIVAIASVWWEYQQPNQIASSLTSSAWNRLNKRNWQAATTQEITAIATAQLHRKEVIAAQPLVEELLNRNALQNAETALKVVPPSANTDTILFLRGRLAWQSSQIEQARRYWEAAVKQKPDTKYYNALGFAYYAQDNWSQANEAWFEALYLANQPSVTQDNSELLTTYAGLALVLQQSVPNRPPNEQAKLINEAVKLREKVLAEDPINFQLQQLESHWLWHQKAITDWRSLLLIEDSRVSR</sequence>
<dbReference type="OrthoDB" id="416723at2"/>
<dbReference type="AlphaFoldDB" id="A0A1U7HS79"/>
<evidence type="ECO:0000313" key="2">
    <source>
        <dbReference type="EMBL" id="OKH26431.1"/>
    </source>
</evidence>
<organism evidence="2 3">
    <name type="scientific">Chroogloeocystis siderophila 5.2 s.c.1</name>
    <dbReference type="NCBI Taxonomy" id="247279"/>
    <lineage>
        <taxon>Bacteria</taxon>
        <taxon>Bacillati</taxon>
        <taxon>Cyanobacteriota</taxon>
        <taxon>Cyanophyceae</taxon>
        <taxon>Oscillatoriophycideae</taxon>
        <taxon>Chroococcales</taxon>
        <taxon>Chroococcaceae</taxon>
        <taxon>Chroogloeocystis</taxon>
    </lineage>
</organism>
<dbReference type="STRING" id="247279.NIES1031_11865"/>
<feature type="compositionally biased region" description="Low complexity" evidence="1">
    <location>
        <begin position="206"/>
        <end position="216"/>
    </location>
</feature>
<dbReference type="RefSeq" id="WP_073549572.1">
    <property type="nucleotide sequence ID" value="NZ_CAWMVK010000042.1"/>
</dbReference>
<feature type="region of interest" description="Disordered" evidence="1">
    <location>
        <begin position="197"/>
        <end position="224"/>
    </location>
</feature>
<comment type="caution">
    <text evidence="2">The sequence shown here is derived from an EMBL/GenBank/DDBJ whole genome shotgun (WGS) entry which is preliminary data.</text>
</comment>
<evidence type="ECO:0000313" key="3">
    <source>
        <dbReference type="Proteomes" id="UP000185984"/>
    </source>
</evidence>
<proteinExistence type="predicted"/>
<dbReference type="SUPFAM" id="SSF48452">
    <property type="entry name" value="TPR-like"/>
    <property type="match status" value="1"/>
</dbReference>
<dbReference type="Proteomes" id="UP000185984">
    <property type="component" value="Unassembled WGS sequence"/>
</dbReference>
<evidence type="ECO:0008006" key="4">
    <source>
        <dbReference type="Google" id="ProtNLM"/>
    </source>
</evidence>
<protein>
    <recommendedName>
        <fullName evidence="4">Tetratricopeptide repeat protein</fullName>
    </recommendedName>
</protein>
<keyword evidence="3" id="KW-1185">Reference proteome</keyword>
<reference evidence="2 3" key="1">
    <citation type="submission" date="2016-11" db="EMBL/GenBank/DDBJ databases">
        <title>Draft Genome Sequences of Nine Cyanobacterial Strains from Diverse Habitats.</title>
        <authorList>
            <person name="Zhu T."/>
            <person name="Hou S."/>
            <person name="Lu X."/>
            <person name="Hess W.R."/>
        </authorList>
    </citation>
    <scope>NUCLEOTIDE SEQUENCE [LARGE SCALE GENOMIC DNA]</scope>
    <source>
        <strain evidence="2 3">5.2 s.c.1</strain>
    </source>
</reference>
<dbReference type="Gene3D" id="1.25.40.10">
    <property type="entry name" value="Tetratricopeptide repeat domain"/>
    <property type="match status" value="1"/>
</dbReference>
<evidence type="ECO:0000256" key="1">
    <source>
        <dbReference type="SAM" id="MobiDB-lite"/>
    </source>
</evidence>
<dbReference type="EMBL" id="MRCC01000008">
    <property type="protein sequence ID" value="OKH26431.1"/>
    <property type="molecule type" value="Genomic_DNA"/>
</dbReference>
<dbReference type="InterPro" id="IPR011990">
    <property type="entry name" value="TPR-like_helical_dom_sf"/>
</dbReference>
<accession>A0A1U7HS79</accession>
<gene>
    <name evidence="2" type="ORF">NIES1031_11865</name>
</gene>